<proteinExistence type="predicted"/>
<dbReference type="EMBL" id="JZEY01000054">
    <property type="protein sequence ID" value="KKB08591.1"/>
    <property type="molecule type" value="Genomic_DNA"/>
</dbReference>
<dbReference type="AlphaFoldDB" id="A0A0F5FIC8"/>
<sequence>MKPNMTPIERAFELARSGKCRTLTEIKSALKSEGYELATVTGGTLAKQLRGLMVAHAEIK</sequence>
<organism evidence="1 2">
    <name type="scientific">Devosia chinhatensis</name>
    <dbReference type="NCBI Taxonomy" id="429727"/>
    <lineage>
        <taxon>Bacteria</taxon>
        <taxon>Pseudomonadati</taxon>
        <taxon>Pseudomonadota</taxon>
        <taxon>Alphaproteobacteria</taxon>
        <taxon>Hyphomicrobiales</taxon>
        <taxon>Devosiaceae</taxon>
        <taxon>Devosia</taxon>
    </lineage>
</organism>
<evidence type="ECO:0000313" key="2">
    <source>
        <dbReference type="Proteomes" id="UP000033649"/>
    </source>
</evidence>
<dbReference type="PATRIC" id="fig|429727.3.peg.87"/>
<dbReference type="Proteomes" id="UP000033649">
    <property type="component" value="Unassembled WGS sequence"/>
</dbReference>
<keyword evidence="2" id="KW-1185">Reference proteome</keyword>
<reference evidence="1 2" key="1">
    <citation type="submission" date="2015-03" db="EMBL/GenBank/DDBJ databases">
        <authorList>
            <person name="Hassan Y."/>
            <person name="Lepp D."/>
            <person name="Li X.-Z."/>
            <person name="Zhou T."/>
        </authorList>
    </citation>
    <scope>NUCLEOTIDE SEQUENCE [LARGE SCALE GENOMIC DNA]</scope>
    <source>
        <strain evidence="1 2">IPL18</strain>
    </source>
</reference>
<dbReference type="STRING" id="429727.VE26_00365"/>
<comment type="caution">
    <text evidence="1">The sequence shown here is derived from an EMBL/GenBank/DDBJ whole genome shotgun (WGS) entry which is preliminary data.</text>
</comment>
<accession>A0A0F5FIC8</accession>
<evidence type="ECO:0008006" key="3">
    <source>
        <dbReference type="Google" id="ProtNLM"/>
    </source>
</evidence>
<evidence type="ECO:0000313" key="1">
    <source>
        <dbReference type="EMBL" id="KKB08591.1"/>
    </source>
</evidence>
<gene>
    <name evidence="1" type="ORF">VE26_00365</name>
</gene>
<name>A0A0F5FIC8_9HYPH</name>
<protein>
    <recommendedName>
        <fullName evidence="3">KfrA N-terminal DNA-binding domain-containing protein</fullName>
    </recommendedName>
</protein>